<feature type="region of interest" description="Disordered" evidence="1">
    <location>
        <begin position="72"/>
        <end position="99"/>
    </location>
</feature>
<dbReference type="GO" id="GO:0005975">
    <property type="term" value="P:carbohydrate metabolic process"/>
    <property type="evidence" value="ECO:0007669"/>
    <property type="project" value="InterPro"/>
</dbReference>
<dbReference type="InterPro" id="IPR008160">
    <property type="entry name" value="Collagen"/>
</dbReference>
<evidence type="ECO:0000313" key="3">
    <source>
        <dbReference type="EMBL" id="DAE18687.1"/>
    </source>
</evidence>
<dbReference type="Gene3D" id="2.10.10.20">
    <property type="entry name" value="Carbohydrate-binding module superfamily 5/12"/>
    <property type="match status" value="2"/>
</dbReference>
<dbReference type="SMART" id="SM00495">
    <property type="entry name" value="ChtBD3"/>
    <property type="match status" value="2"/>
</dbReference>
<evidence type="ECO:0000256" key="1">
    <source>
        <dbReference type="SAM" id="MobiDB-lite"/>
    </source>
</evidence>
<feature type="region of interest" description="Disordered" evidence="1">
    <location>
        <begin position="165"/>
        <end position="202"/>
    </location>
</feature>
<reference evidence="3" key="1">
    <citation type="journal article" date="2021" name="Proc. Natl. Acad. Sci. U.S.A.">
        <title>A Catalog of Tens of Thousands of Viruses from Human Metagenomes Reveals Hidden Associations with Chronic Diseases.</title>
        <authorList>
            <person name="Tisza M.J."/>
            <person name="Buck C.B."/>
        </authorList>
    </citation>
    <scope>NUCLEOTIDE SEQUENCE</scope>
    <source>
        <strain evidence="3">CtLgc23</strain>
    </source>
</reference>
<protein>
    <submittedName>
        <fullName evidence="3">Collagen alpha 1(VIII) chain protein</fullName>
    </submittedName>
</protein>
<feature type="domain" description="Chitin-binding type-3" evidence="2">
    <location>
        <begin position="16"/>
        <end position="61"/>
    </location>
</feature>
<dbReference type="InterPro" id="IPR003610">
    <property type="entry name" value="CBM5/12"/>
</dbReference>
<evidence type="ECO:0000259" key="2">
    <source>
        <dbReference type="SMART" id="SM00495"/>
    </source>
</evidence>
<name>A0A8S5QHD8_9CAUD</name>
<feature type="compositionally biased region" description="Low complexity" evidence="1">
    <location>
        <begin position="88"/>
        <end position="99"/>
    </location>
</feature>
<dbReference type="GO" id="GO:0004553">
    <property type="term" value="F:hydrolase activity, hydrolyzing O-glycosyl compounds"/>
    <property type="evidence" value="ECO:0007669"/>
    <property type="project" value="InterPro"/>
</dbReference>
<keyword evidence="3" id="KW-0176">Collagen</keyword>
<dbReference type="GO" id="GO:0030246">
    <property type="term" value="F:carbohydrate binding"/>
    <property type="evidence" value="ECO:0007669"/>
    <property type="project" value="InterPro"/>
</dbReference>
<dbReference type="Pfam" id="PF01391">
    <property type="entry name" value="Collagen"/>
    <property type="match status" value="1"/>
</dbReference>
<feature type="domain" description="Chitin-binding type-3" evidence="2">
    <location>
        <begin position="110"/>
        <end position="159"/>
    </location>
</feature>
<dbReference type="EMBL" id="BK015660">
    <property type="protein sequence ID" value="DAE18687.1"/>
    <property type="molecule type" value="Genomic_DNA"/>
</dbReference>
<feature type="compositionally biased region" description="Low complexity" evidence="1">
    <location>
        <begin position="72"/>
        <end position="81"/>
    </location>
</feature>
<dbReference type="GO" id="GO:0005576">
    <property type="term" value="C:extracellular region"/>
    <property type="evidence" value="ECO:0007669"/>
    <property type="project" value="InterPro"/>
</dbReference>
<sequence length="222" mass="21624">MASDTLDLGRVRLVHRGAYSASTVYEFFDCVTYNGSSYLCTAAAGSPAGTLPTVTATWALLAQKGDTGAKGTTGAVGQQGVKGDKGDTGATGATGARGATGAKGTSFVLKGAWAANTAYVNNTTQIDVVTYGGSTYACKTGHTSTSSILPTNATYWTLLAQKGATGAKGDKGDTGATGPAGTAGTKGATGATGPQGPKGDTGAGVTAVAINANGHLMVTIGG</sequence>
<dbReference type="PANTHER" id="PTHR24637">
    <property type="entry name" value="COLLAGEN"/>
    <property type="match status" value="1"/>
</dbReference>
<proteinExistence type="predicted"/>
<feature type="compositionally biased region" description="Low complexity" evidence="1">
    <location>
        <begin position="174"/>
        <end position="198"/>
    </location>
</feature>
<organism evidence="3">
    <name type="scientific">Siphoviridae sp. ctLgc23</name>
    <dbReference type="NCBI Taxonomy" id="2825455"/>
    <lineage>
        <taxon>Viruses</taxon>
        <taxon>Duplodnaviria</taxon>
        <taxon>Heunggongvirae</taxon>
        <taxon>Uroviricota</taxon>
        <taxon>Caudoviricetes</taxon>
    </lineage>
</organism>
<accession>A0A8S5QHD8</accession>